<sequence length="326" mass="37323">MTAKITTETLVQQPSLNCDPPSIEGYVSPFANWSQESWIRSRSLRQGEITGLPFSPELMPLAAHSAIASDQDMWLKVLAYKLFSYLRFTTLLELNHVNPITADIASGRAPCKVTTQERQDAFRIYCDEAGHGLFTEELALQVQKTFDLHHSMLGRPRMELELEAILEQNKGQLSEKLIQLFFVSISETLITKYLTVLPHDTKVDSLVRAVVKDHADDEAKHHLFYRHLFGRIWNSITCYEKEEMGKILPRFVNAFLGPDQEFEYRILRQVGFNQADARGILEEVYVPSEVAKSVKKAAVPTLKMFKDANVFEIKAVEQSFEDYEYI</sequence>
<organism evidence="1">
    <name type="scientific">Symploca sp. SIO1C4</name>
    <dbReference type="NCBI Taxonomy" id="2607765"/>
    <lineage>
        <taxon>Bacteria</taxon>
        <taxon>Bacillati</taxon>
        <taxon>Cyanobacteriota</taxon>
        <taxon>Cyanophyceae</taxon>
        <taxon>Coleofasciculales</taxon>
        <taxon>Coleofasciculaceae</taxon>
        <taxon>Symploca</taxon>
    </lineage>
</organism>
<name>A0A6B3NIX7_9CYAN</name>
<accession>A0A6B3NIX7</accession>
<dbReference type="GO" id="GO:0016491">
    <property type="term" value="F:oxidoreductase activity"/>
    <property type="evidence" value="ECO:0007669"/>
    <property type="project" value="InterPro"/>
</dbReference>
<dbReference type="InterPro" id="IPR012348">
    <property type="entry name" value="RNR-like"/>
</dbReference>
<dbReference type="Gene3D" id="1.10.620.20">
    <property type="entry name" value="Ribonucleotide Reductase, subunit A"/>
    <property type="match status" value="1"/>
</dbReference>
<dbReference type="EMBL" id="JAAHFQ010000474">
    <property type="protein sequence ID" value="NER30034.1"/>
    <property type="molecule type" value="Genomic_DNA"/>
</dbReference>
<gene>
    <name evidence="1" type="ORF">F6J89_21045</name>
</gene>
<dbReference type="InterPro" id="IPR025859">
    <property type="entry name" value="AurF/CmlI"/>
</dbReference>
<protein>
    <submittedName>
        <fullName evidence="1">Diiron oxygenase</fullName>
    </submittedName>
</protein>
<comment type="caution">
    <text evidence="1">The sequence shown here is derived from an EMBL/GenBank/DDBJ whole genome shotgun (WGS) entry which is preliminary data.</text>
</comment>
<reference evidence="1" key="1">
    <citation type="submission" date="2019-11" db="EMBL/GenBank/DDBJ databases">
        <title>Genomic insights into an expanded diversity of filamentous marine cyanobacteria reveals the extraordinary biosynthetic potential of Moorea and Okeania.</title>
        <authorList>
            <person name="Ferreira Leao T."/>
            <person name="Wang M."/>
            <person name="Moss N."/>
            <person name="Da Silva R."/>
            <person name="Sanders J."/>
            <person name="Nurk S."/>
            <person name="Gurevich A."/>
            <person name="Humphrey G."/>
            <person name="Reher R."/>
            <person name="Zhu Q."/>
            <person name="Belda-Ferre P."/>
            <person name="Glukhov E."/>
            <person name="Rex R."/>
            <person name="Dorrestein P.C."/>
            <person name="Knight R."/>
            <person name="Pevzner P."/>
            <person name="Gerwick W.H."/>
            <person name="Gerwick L."/>
        </authorList>
    </citation>
    <scope>NUCLEOTIDE SEQUENCE</scope>
    <source>
        <strain evidence="1">SIO1C4</strain>
    </source>
</reference>
<dbReference type="Pfam" id="PF11583">
    <property type="entry name" value="AurF"/>
    <property type="match status" value="1"/>
</dbReference>
<proteinExistence type="predicted"/>
<evidence type="ECO:0000313" key="1">
    <source>
        <dbReference type="EMBL" id="NER30034.1"/>
    </source>
</evidence>
<dbReference type="AlphaFoldDB" id="A0A6B3NIX7"/>